<dbReference type="HAMAP" id="MF_00049_B">
    <property type="entry name" value="Leu_tRNA_synth_B"/>
    <property type="match status" value="1"/>
</dbReference>
<organism evidence="15 16">
    <name type="scientific">Colletotrichum karsti</name>
    <dbReference type="NCBI Taxonomy" id="1095194"/>
    <lineage>
        <taxon>Eukaryota</taxon>
        <taxon>Fungi</taxon>
        <taxon>Dikarya</taxon>
        <taxon>Ascomycota</taxon>
        <taxon>Pezizomycotina</taxon>
        <taxon>Sordariomycetes</taxon>
        <taxon>Hypocreomycetidae</taxon>
        <taxon>Glomerellales</taxon>
        <taxon>Glomerellaceae</taxon>
        <taxon>Colletotrichum</taxon>
        <taxon>Colletotrichum boninense species complex</taxon>
    </lineage>
</organism>
<evidence type="ECO:0000256" key="4">
    <source>
        <dbReference type="ARBA" id="ARBA00022741"/>
    </source>
</evidence>
<comment type="caution">
    <text evidence="15">The sequence shown here is derived from an EMBL/GenBank/DDBJ whole genome shotgun (WGS) entry which is preliminary data.</text>
</comment>
<dbReference type="SUPFAM" id="SSF47323">
    <property type="entry name" value="Anticodon-binding domain of a subclass of class I aminoacyl-tRNA synthetases"/>
    <property type="match status" value="1"/>
</dbReference>
<feature type="domain" description="Methionyl/Valyl/Leucyl/Isoleucyl-tRNA synthetase anticodon-binding" evidence="12">
    <location>
        <begin position="752"/>
        <end position="871"/>
    </location>
</feature>
<dbReference type="FunFam" id="3.40.50.620:FF:000338">
    <property type="entry name" value="Leucine--tRNA ligase, mitochondrial"/>
    <property type="match status" value="1"/>
</dbReference>
<dbReference type="GeneID" id="62156936"/>
<dbReference type="FunFam" id="3.40.50.620:FF:000003">
    <property type="entry name" value="Leucine--tRNA ligase"/>
    <property type="match status" value="1"/>
</dbReference>
<evidence type="ECO:0000256" key="5">
    <source>
        <dbReference type="ARBA" id="ARBA00022840"/>
    </source>
</evidence>
<feature type="domain" description="Methionyl/Leucyl tRNA synthetase" evidence="13">
    <location>
        <begin position="61"/>
        <end position="195"/>
    </location>
</feature>
<dbReference type="PROSITE" id="PS00178">
    <property type="entry name" value="AA_TRNA_LIGASE_I"/>
    <property type="match status" value="1"/>
</dbReference>
<dbReference type="GO" id="GO:0004823">
    <property type="term" value="F:leucine-tRNA ligase activity"/>
    <property type="evidence" value="ECO:0007669"/>
    <property type="project" value="UniProtKB-EC"/>
</dbReference>
<dbReference type="Gene3D" id="3.40.50.620">
    <property type="entry name" value="HUPs"/>
    <property type="match status" value="2"/>
</dbReference>
<dbReference type="GO" id="GO:0005524">
    <property type="term" value="F:ATP binding"/>
    <property type="evidence" value="ECO:0007669"/>
    <property type="project" value="UniProtKB-KW"/>
</dbReference>
<dbReference type="FunFam" id="3.90.740.10:FF:000034">
    <property type="entry name" value="Leucine--tRNA ligase, mitochondrial"/>
    <property type="match status" value="1"/>
</dbReference>
<dbReference type="InterPro" id="IPR009008">
    <property type="entry name" value="Val/Leu/Ile-tRNA-synth_edit"/>
</dbReference>
<keyword evidence="16" id="KW-1185">Reference proteome</keyword>
<dbReference type="InterPro" id="IPR001412">
    <property type="entry name" value="aa-tRNA-synth_I_CS"/>
</dbReference>
<evidence type="ECO:0000256" key="2">
    <source>
        <dbReference type="ARBA" id="ARBA00013164"/>
    </source>
</evidence>
<dbReference type="EMBL" id="JAATWM020000003">
    <property type="protein sequence ID" value="KAF9880993.1"/>
    <property type="molecule type" value="Genomic_DNA"/>
</dbReference>
<dbReference type="Pfam" id="PF08264">
    <property type="entry name" value="Anticodon_1"/>
    <property type="match status" value="1"/>
</dbReference>
<keyword evidence="7 10" id="KW-0030">Aminoacyl-tRNA synthetase</keyword>
<evidence type="ECO:0000256" key="3">
    <source>
        <dbReference type="ARBA" id="ARBA00022598"/>
    </source>
</evidence>
<dbReference type="InterPro" id="IPR013155">
    <property type="entry name" value="M/V/L/I-tRNA-synth_anticd-bd"/>
</dbReference>
<comment type="catalytic activity">
    <reaction evidence="9">
        <text>tRNA(Leu) + L-leucine + ATP = L-leucyl-tRNA(Leu) + AMP + diphosphate</text>
        <dbReference type="Rhea" id="RHEA:11688"/>
        <dbReference type="Rhea" id="RHEA-COMP:9613"/>
        <dbReference type="Rhea" id="RHEA-COMP:9622"/>
        <dbReference type="ChEBI" id="CHEBI:30616"/>
        <dbReference type="ChEBI" id="CHEBI:33019"/>
        <dbReference type="ChEBI" id="CHEBI:57427"/>
        <dbReference type="ChEBI" id="CHEBI:78442"/>
        <dbReference type="ChEBI" id="CHEBI:78494"/>
        <dbReference type="ChEBI" id="CHEBI:456215"/>
        <dbReference type="EC" id="6.1.1.4"/>
    </reaction>
</comment>
<dbReference type="FunFam" id="1.10.730.10:FF:000002">
    <property type="entry name" value="Leucine--tRNA ligase"/>
    <property type="match status" value="1"/>
</dbReference>
<dbReference type="PANTHER" id="PTHR43740">
    <property type="entry name" value="LEUCYL-TRNA SYNTHETASE"/>
    <property type="match status" value="1"/>
</dbReference>
<dbReference type="GO" id="GO:0006429">
    <property type="term" value="P:leucyl-tRNA aminoacylation"/>
    <property type="evidence" value="ECO:0007669"/>
    <property type="project" value="InterPro"/>
</dbReference>
<dbReference type="SUPFAM" id="SSF52374">
    <property type="entry name" value="Nucleotidylyl transferase"/>
    <property type="match status" value="1"/>
</dbReference>
<reference evidence="15" key="1">
    <citation type="submission" date="2020-03" db="EMBL/GenBank/DDBJ databases">
        <authorList>
            <person name="He L."/>
        </authorList>
    </citation>
    <scope>NUCLEOTIDE SEQUENCE</scope>
    <source>
        <strain evidence="15">CkLH20</strain>
    </source>
</reference>
<dbReference type="PANTHER" id="PTHR43740:SF2">
    <property type="entry name" value="LEUCINE--TRNA LIGASE, MITOCHONDRIAL"/>
    <property type="match status" value="1"/>
</dbReference>
<reference evidence="15" key="2">
    <citation type="submission" date="2020-11" db="EMBL/GenBank/DDBJ databases">
        <title>Whole genome sequencing of Colletotrichum sp.</title>
        <authorList>
            <person name="Li H."/>
        </authorList>
    </citation>
    <scope>NUCLEOTIDE SEQUENCE</scope>
    <source>
        <strain evidence="15">CkLH20</strain>
    </source>
</reference>
<dbReference type="RefSeq" id="XP_038750454.1">
    <property type="nucleotide sequence ID" value="XM_038883862.1"/>
</dbReference>
<sequence>MLPSRQPQSFANASLARATQRRNYVDLPALDKKWREKWEASKASSTTAADSGKPSKYVLPMFPYPSGVLHLGHFRVYTIADVLARYHKLQGSEVMLPMGWDAFGLPAENAAIERGIDPAVWTKSNIAKMKEQLEVMNGTWNWERELATCDPEFYKHTQKLFLMMLERGLAYQDEAEVNYDPVDMTVLANEQVDSNGCSWRSGAKVEKRKLKQWFFRISEFRESLLNDLDTLAKNEAWPERVLAQQKNWLGKSTGAIIKFPVLAMGHDIHAGIEIFTTRPDTLFGVQYVALASTHPIVTSLAKSDPELQAFLDTLPGLPRDSKVGYLLPHVRAINPLAYHENTPDATKASIPVYVAPYVLGDYGEGAVMGVPGHDLRDNAFWKEHHYDEPVRFVLAASEDESTSAMANEPFVEHGVMSANSGPFKGKSSEEAGRMLVGILEAAELAKPVEKWRLRDWLISRQRYWGAPIPVVHCGSCGPVPVPDDQLPVKLPVVDEHWTKGKPGNPLERAEDWVNTSCPKCGGHAKRDTDTMDTFVDSSWYFARFADPHNVNEPLSAEAAKNLPVDLYIGGIEHAILHLLYARFFYKFMATTPLFPASAEGAIHEPFSRLITQGMVHGKTFTDPKTGKFLKPDEVDLTDPSNPKVVATGDTATVSFEKMSKSKYNGVDPSEFVAKHGADPARAHMLFQAPVSEVLNWDDNKISGITRWLQRLHDHAEKIQKSGTEATSVKAYLEERSNTLSQKAEDLAIWDADAAIWRAVQGAIDSTTQSYEAVYPMNTIISDLMSLTNTLLENTGASAFIQREAVSVLLRLMAPITPAFAEECWSILYPNGGSIFASSFPVKDNTESMLTPRRQPVAIQINGKLRGVAEVPTPPSGLNGDALRDWMVEEVMKSEEGKTKFSGGQYDIRSPKRVIVARGGKTMNFLV</sequence>
<evidence type="ECO:0000256" key="10">
    <source>
        <dbReference type="RuleBase" id="RU363035"/>
    </source>
</evidence>
<dbReference type="NCBIfam" id="TIGR00396">
    <property type="entry name" value="leuS_bact"/>
    <property type="match status" value="1"/>
</dbReference>
<evidence type="ECO:0000259" key="12">
    <source>
        <dbReference type="Pfam" id="PF08264"/>
    </source>
</evidence>
<evidence type="ECO:0000313" key="15">
    <source>
        <dbReference type="EMBL" id="KAF9880993.1"/>
    </source>
</evidence>
<dbReference type="AlphaFoldDB" id="A0A9P6LPD5"/>
<dbReference type="Pfam" id="PF09334">
    <property type="entry name" value="tRNA-synt_1g"/>
    <property type="match status" value="1"/>
</dbReference>
<evidence type="ECO:0000256" key="7">
    <source>
        <dbReference type="ARBA" id="ARBA00023146"/>
    </source>
</evidence>
<proteinExistence type="inferred from homology"/>
<accession>A0A9P6LPD5</accession>
<dbReference type="InterPro" id="IPR014729">
    <property type="entry name" value="Rossmann-like_a/b/a_fold"/>
</dbReference>
<dbReference type="CDD" id="cd00812">
    <property type="entry name" value="LeuRS_core"/>
    <property type="match status" value="1"/>
</dbReference>
<keyword evidence="3 10" id="KW-0436">Ligase</keyword>
<evidence type="ECO:0000256" key="6">
    <source>
        <dbReference type="ARBA" id="ARBA00022917"/>
    </source>
</evidence>
<evidence type="ECO:0000256" key="9">
    <source>
        <dbReference type="ARBA" id="ARBA00047469"/>
    </source>
</evidence>
<evidence type="ECO:0000259" key="13">
    <source>
        <dbReference type="Pfam" id="PF09334"/>
    </source>
</evidence>
<dbReference type="Pfam" id="PF13603">
    <property type="entry name" value="tRNA-synt_1_2"/>
    <property type="match status" value="1"/>
</dbReference>
<dbReference type="InterPro" id="IPR009080">
    <property type="entry name" value="tRNAsynth_Ia_anticodon-bd"/>
</dbReference>
<evidence type="ECO:0000256" key="1">
    <source>
        <dbReference type="ARBA" id="ARBA00005594"/>
    </source>
</evidence>
<comment type="similarity">
    <text evidence="1 10">Belongs to the class-I aminoacyl-tRNA synthetase family.</text>
</comment>
<dbReference type="GO" id="GO:0002161">
    <property type="term" value="F:aminoacyl-tRNA deacylase activity"/>
    <property type="evidence" value="ECO:0007669"/>
    <property type="project" value="InterPro"/>
</dbReference>
<dbReference type="InterPro" id="IPR002300">
    <property type="entry name" value="aa-tRNA-synth_Ia"/>
</dbReference>
<keyword evidence="5 10" id="KW-0067">ATP-binding</keyword>
<dbReference type="Pfam" id="PF00133">
    <property type="entry name" value="tRNA-synt_1"/>
    <property type="match status" value="1"/>
</dbReference>
<name>A0A9P6LPD5_9PEZI</name>
<dbReference type="InterPro" id="IPR015413">
    <property type="entry name" value="Methionyl/Leucyl_tRNA_Synth"/>
</dbReference>
<dbReference type="EC" id="6.1.1.4" evidence="2"/>
<dbReference type="Proteomes" id="UP000781932">
    <property type="component" value="Unassembled WGS sequence"/>
</dbReference>
<evidence type="ECO:0000313" key="16">
    <source>
        <dbReference type="Proteomes" id="UP000781932"/>
    </source>
</evidence>
<evidence type="ECO:0000259" key="11">
    <source>
        <dbReference type="Pfam" id="PF00133"/>
    </source>
</evidence>
<dbReference type="Gene3D" id="3.90.740.10">
    <property type="entry name" value="Valyl/Leucyl/Isoleucyl-tRNA synthetase, editing domain"/>
    <property type="match status" value="1"/>
</dbReference>
<evidence type="ECO:0000259" key="14">
    <source>
        <dbReference type="Pfam" id="PF13603"/>
    </source>
</evidence>
<dbReference type="PRINTS" id="PR00985">
    <property type="entry name" value="TRNASYNTHLEU"/>
</dbReference>
<gene>
    <name evidence="15" type="ORF">CkaCkLH20_01143</name>
</gene>
<keyword evidence="6 10" id="KW-0648">Protein biosynthesis</keyword>
<dbReference type="InterPro" id="IPR002302">
    <property type="entry name" value="Leu-tRNA-ligase"/>
</dbReference>
<feature type="domain" description="Aminoacyl-tRNA synthetase class Ia" evidence="11">
    <location>
        <begin position="453"/>
        <end position="616"/>
    </location>
</feature>
<dbReference type="Gene3D" id="1.10.730.10">
    <property type="entry name" value="Isoleucyl-tRNA Synthetase, Domain 1"/>
    <property type="match status" value="1"/>
</dbReference>
<dbReference type="SUPFAM" id="SSF50677">
    <property type="entry name" value="ValRS/IleRS/LeuRS editing domain"/>
    <property type="match status" value="1"/>
</dbReference>
<protein>
    <recommendedName>
        <fullName evidence="2">leucine--tRNA ligase</fullName>
        <ecNumber evidence="2">6.1.1.4</ecNumber>
    </recommendedName>
    <alternativeName>
        <fullName evidence="8">Leucyl-tRNA synthetase</fullName>
    </alternativeName>
</protein>
<dbReference type="InterPro" id="IPR025709">
    <property type="entry name" value="Leu_tRNA-synth_edit"/>
</dbReference>
<keyword evidence="4 10" id="KW-0547">Nucleotide-binding</keyword>
<dbReference type="GO" id="GO:0032543">
    <property type="term" value="P:mitochondrial translation"/>
    <property type="evidence" value="ECO:0007669"/>
    <property type="project" value="TreeGrafter"/>
</dbReference>
<evidence type="ECO:0000256" key="8">
    <source>
        <dbReference type="ARBA" id="ARBA00030520"/>
    </source>
</evidence>
<dbReference type="GO" id="GO:0005739">
    <property type="term" value="C:mitochondrion"/>
    <property type="evidence" value="ECO:0007669"/>
    <property type="project" value="TreeGrafter"/>
</dbReference>
<feature type="domain" description="Leucyl-tRNA synthetase editing" evidence="14">
    <location>
        <begin position="246"/>
        <end position="434"/>
    </location>
</feature>
<dbReference type="OrthoDB" id="15954at2759"/>